<organism evidence="1 2">
    <name type="scientific">Babesia caballi</name>
    <dbReference type="NCBI Taxonomy" id="5871"/>
    <lineage>
        <taxon>Eukaryota</taxon>
        <taxon>Sar</taxon>
        <taxon>Alveolata</taxon>
        <taxon>Apicomplexa</taxon>
        <taxon>Aconoidasida</taxon>
        <taxon>Piroplasmida</taxon>
        <taxon>Babesiidae</taxon>
        <taxon>Babesia</taxon>
    </lineage>
</organism>
<dbReference type="RefSeq" id="XP_067713405.1">
    <property type="nucleotide sequence ID" value="XM_067857304.1"/>
</dbReference>
<dbReference type="Proteomes" id="UP001497744">
    <property type="component" value="Unassembled WGS sequence"/>
</dbReference>
<dbReference type="AlphaFoldDB" id="A0AAV4LRS4"/>
<keyword evidence="1" id="KW-0808">Transferase</keyword>
<dbReference type="EMBL" id="BPLF01000001">
    <property type="protein sequence ID" value="GIX61334.1"/>
    <property type="molecule type" value="Genomic_DNA"/>
</dbReference>
<protein>
    <submittedName>
        <fullName evidence="1">Aminotransferase class I/II-fold pyridoxal phosphate-dependent enzyme</fullName>
    </submittedName>
</protein>
<accession>A0AAV4LRS4</accession>
<reference evidence="1 2" key="1">
    <citation type="submission" date="2021-06" db="EMBL/GenBank/DDBJ databases">
        <title>Genome sequence of Babesia caballi.</title>
        <authorList>
            <person name="Yamagishi J."/>
            <person name="Kidaka T."/>
            <person name="Ochi A."/>
        </authorList>
    </citation>
    <scope>NUCLEOTIDE SEQUENCE [LARGE SCALE GENOMIC DNA]</scope>
    <source>
        <strain evidence="1">USDA-D6B2</strain>
    </source>
</reference>
<proteinExistence type="predicted"/>
<evidence type="ECO:0000313" key="1">
    <source>
        <dbReference type="EMBL" id="GIX61334.1"/>
    </source>
</evidence>
<gene>
    <name evidence="1" type="ORF">BcabD6B2_07690</name>
</gene>
<sequence>MLADGTLALGFAMLTTDVIKIVTHLTKPPVHIICKIGHPGEVGGSGGWRKGGAVGEGERFEIAAAVRPAASCLYVLNATAYSQINGMIEAPQVAGVLRTVMIRDEGGRIRRLMFILLILQFMAMLCQIEELSWQEVILAYREKLVEERDRGSHGLERSGEDGGGGRAR</sequence>
<evidence type="ECO:0000313" key="2">
    <source>
        <dbReference type="Proteomes" id="UP001497744"/>
    </source>
</evidence>
<dbReference type="GO" id="GO:0008483">
    <property type="term" value="F:transaminase activity"/>
    <property type="evidence" value="ECO:0007669"/>
    <property type="project" value="UniProtKB-KW"/>
</dbReference>
<name>A0AAV4LRS4_BABCB</name>
<keyword evidence="2" id="KW-1185">Reference proteome</keyword>
<dbReference type="GeneID" id="94192817"/>
<keyword evidence="1" id="KW-0032">Aminotransferase</keyword>
<comment type="caution">
    <text evidence="1">The sequence shown here is derived from an EMBL/GenBank/DDBJ whole genome shotgun (WGS) entry which is preliminary data.</text>
</comment>